<dbReference type="PANTHER" id="PTHR46268">
    <property type="entry name" value="STRESS RESPONSE PROTEIN NHAX"/>
    <property type="match status" value="1"/>
</dbReference>
<dbReference type="Gene3D" id="3.40.50.620">
    <property type="entry name" value="HUPs"/>
    <property type="match status" value="2"/>
</dbReference>
<keyword evidence="6" id="KW-1185">Reference proteome</keyword>
<evidence type="ECO:0000259" key="4">
    <source>
        <dbReference type="Pfam" id="PF00582"/>
    </source>
</evidence>
<evidence type="ECO:0000313" key="5">
    <source>
        <dbReference type="EMBL" id="MER6617797.1"/>
    </source>
</evidence>
<evidence type="ECO:0000256" key="1">
    <source>
        <dbReference type="ARBA" id="ARBA00008791"/>
    </source>
</evidence>
<evidence type="ECO:0000313" key="6">
    <source>
        <dbReference type="Proteomes" id="UP001445472"/>
    </source>
</evidence>
<gene>
    <name evidence="5" type="ORF">ABT276_31700</name>
</gene>
<proteinExistence type="inferred from homology"/>
<keyword evidence="3" id="KW-0067">ATP-binding</keyword>
<dbReference type="InterPro" id="IPR014729">
    <property type="entry name" value="Rossmann-like_a/b/a_fold"/>
</dbReference>
<dbReference type="SUPFAM" id="SSF52402">
    <property type="entry name" value="Adenine nucleotide alpha hydrolases-like"/>
    <property type="match status" value="2"/>
</dbReference>
<comment type="similarity">
    <text evidence="1">Belongs to the universal stress protein A family.</text>
</comment>
<dbReference type="RefSeq" id="WP_351978816.1">
    <property type="nucleotide sequence ID" value="NZ_JBEPBX010000044.1"/>
</dbReference>
<evidence type="ECO:0000256" key="3">
    <source>
        <dbReference type="ARBA" id="ARBA00022840"/>
    </source>
</evidence>
<name>A0ABV1V5J5_9ACTN</name>
<dbReference type="InterPro" id="IPR006015">
    <property type="entry name" value="Universal_stress_UspA"/>
</dbReference>
<dbReference type="InterPro" id="IPR006016">
    <property type="entry name" value="UspA"/>
</dbReference>
<dbReference type="CDD" id="cd00293">
    <property type="entry name" value="USP-like"/>
    <property type="match status" value="2"/>
</dbReference>
<dbReference type="EMBL" id="JBEPBX010000044">
    <property type="protein sequence ID" value="MER6617797.1"/>
    <property type="molecule type" value="Genomic_DNA"/>
</dbReference>
<feature type="domain" description="UspA" evidence="4">
    <location>
        <begin position="6"/>
        <end position="131"/>
    </location>
</feature>
<organism evidence="5 6">
    <name type="scientific">Streptomyces xantholiticus</name>
    <dbReference type="NCBI Taxonomy" id="68285"/>
    <lineage>
        <taxon>Bacteria</taxon>
        <taxon>Bacillati</taxon>
        <taxon>Actinomycetota</taxon>
        <taxon>Actinomycetes</taxon>
        <taxon>Kitasatosporales</taxon>
        <taxon>Streptomycetaceae</taxon>
        <taxon>Streptomyces</taxon>
    </lineage>
</organism>
<sequence length="282" mass="30225">MGTARFRRVLAATDLSRHGNRAVGRAVRLARLHEARVTALCVVSSRQDADVRDQVRERLASHVRQYAGGSGVDVVVRVGRVSPTVALEVEHCAADLLVVGAHGEDRLGDALLGTTPENLIRSSRAPVLVVRGPPGGDYRTVLLAVDVTDSSREAARCGIALTPGAEHYAVHVCAVPGEHLLRMHGVSEEELSQLRDVCLQEVRPQVERLVGSLASPVPPHLLVTTGSPAITVAELGELHGADLMVIGTGARSKLEHAFLGSVAQHVMRRVRCDVLVVREARR</sequence>
<accession>A0ABV1V5J5</accession>
<dbReference type="PANTHER" id="PTHR46268:SF27">
    <property type="entry name" value="UNIVERSAL STRESS PROTEIN RV2623"/>
    <property type="match status" value="1"/>
</dbReference>
<feature type="domain" description="UspA" evidence="4">
    <location>
        <begin position="138"/>
        <end position="278"/>
    </location>
</feature>
<comment type="caution">
    <text evidence="5">The sequence shown here is derived from an EMBL/GenBank/DDBJ whole genome shotgun (WGS) entry which is preliminary data.</text>
</comment>
<protein>
    <submittedName>
        <fullName evidence="5">Universal stress protein</fullName>
    </submittedName>
</protein>
<dbReference type="Proteomes" id="UP001445472">
    <property type="component" value="Unassembled WGS sequence"/>
</dbReference>
<dbReference type="Pfam" id="PF00582">
    <property type="entry name" value="Usp"/>
    <property type="match status" value="2"/>
</dbReference>
<reference evidence="5 6" key="1">
    <citation type="submission" date="2024-06" db="EMBL/GenBank/DDBJ databases">
        <title>The Natural Products Discovery Center: Release of the First 8490 Sequenced Strains for Exploring Actinobacteria Biosynthetic Diversity.</title>
        <authorList>
            <person name="Kalkreuter E."/>
            <person name="Kautsar S.A."/>
            <person name="Yang D."/>
            <person name="Bader C.D."/>
            <person name="Teijaro C.N."/>
            <person name="Fluegel L."/>
            <person name="Davis C.M."/>
            <person name="Simpson J.R."/>
            <person name="Lauterbach L."/>
            <person name="Steele A.D."/>
            <person name="Gui C."/>
            <person name="Meng S."/>
            <person name="Li G."/>
            <person name="Viehrig K."/>
            <person name="Ye F."/>
            <person name="Su P."/>
            <person name="Kiefer A.F."/>
            <person name="Nichols A."/>
            <person name="Cepeda A.J."/>
            <person name="Yan W."/>
            <person name="Fan B."/>
            <person name="Jiang Y."/>
            <person name="Adhikari A."/>
            <person name="Zheng C.-J."/>
            <person name="Schuster L."/>
            <person name="Cowan T.M."/>
            <person name="Smanski M.J."/>
            <person name="Chevrette M.G."/>
            <person name="De Carvalho L.P.S."/>
            <person name="Shen B."/>
        </authorList>
    </citation>
    <scope>NUCLEOTIDE SEQUENCE [LARGE SCALE GENOMIC DNA]</scope>
    <source>
        <strain evidence="5 6">NPDC000837</strain>
    </source>
</reference>
<evidence type="ECO:0000256" key="2">
    <source>
        <dbReference type="ARBA" id="ARBA00022741"/>
    </source>
</evidence>
<dbReference type="PRINTS" id="PR01438">
    <property type="entry name" value="UNVRSLSTRESS"/>
</dbReference>
<keyword evidence="2" id="KW-0547">Nucleotide-binding</keyword>